<dbReference type="SUPFAM" id="SSF53098">
    <property type="entry name" value="Ribonuclease H-like"/>
    <property type="match status" value="1"/>
</dbReference>
<dbReference type="EMBL" id="AVOT02025959">
    <property type="protein sequence ID" value="MBW0517493.1"/>
    <property type="molecule type" value="Genomic_DNA"/>
</dbReference>
<name>A0A9Q3HU92_9BASI</name>
<dbReference type="GO" id="GO:0003676">
    <property type="term" value="F:nucleic acid binding"/>
    <property type="evidence" value="ECO:0007669"/>
    <property type="project" value="InterPro"/>
</dbReference>
<dbReference type="InterPro" id="IPR012337">
    <property type="entry name" value="RNaseH-like_sf"/>
</dbReference>
<evidence type="ECO:0000313" key="1">
    <source>
        <dbReference type="EMBL" id="MBW0517493.1"/>
    </source>
</evidence>
<organism evidence="1 2">
    <name type="scientific">Austropuccinia psidii MF-1</name>
    <dbReference type="NCBI Taxonomy" id="1389203"/>
    <lineage>
        <taxon>Eukaryota</taxon>
        <taxon>Fungi</taxon>
        <taxon>Dikarya</taxon>
        <taxon>Basidiomycota</taxon>
        <taxon>Pucciniomycotina</taxon>
        <taxon>Pucciniomycetes</taxon>
        <taxon>Pucciniales</taxon>
        <taxon>Sphaerophragmiaceae</taxon>
        <taxon>Austropuccinia</taxon>
    </lineage>
</organism>
<sequence length="143" mass="16721">MSLTGHKDDKALETAIMIWNRVISHTAYHPKADGLAEEIIQNLEEMIRKFCAYYLELKDSDGFTHDWCTLIPEIELEYKTSIHSPTGKTPEMLKKGWKPRLPYENLKKYLVDIDSTARSLEVSPDKERHQANRFMKDSFKYAK</sequence>
<dbReference type="InterPro" id="IPR036397">
    <property type="entry name" value="RNaseH_sf"/>
</dbReference>
<protein>
    <recommendedName>
        <fullName evidence="3">Integrase catalytic domain-containing protein</fullName>
    </recommendedName>
</protein>
<accession>A0A9Q3HU92</accession>
<dbReference type="Gene3D" id="3.30.420.10">
    <property type="entry name" value="Ribonuclease H-like superfamily/Ribonuclease H"/>
    <property type="match status" value="1"/>
</dbReference>
<dbReference type="Proteomes" id="UP000765509">
    <property type="component" value="Unassembled WGS sequence"/>
</dbReference>
<reference evidence="1" key="1">
    <citation type="submission" date="2021-03" db="EMBL/GenBank/DDBJ databases">
        <title>Draft genome sequence of rust myrtle Austropuccinia psidii MF-1, a brazilian biotype.</title>
        <authorList>
            <person name="Quecine M.C."/>
            <person name="Pachon D.M.R."/>
            <person name="Bonatelli M.L."/>
            <person name="Correr F.H."/>
            <person name="Franceschini L.M."/>
            <person name="Leite T.F."/>
            <person name="Margarido G.R.A."/>
            <person name="Almeida C.A."/>
            <person name="Ferrarezi J.A."/>
            <person name="Labate C.A."/>
        </authorList>
    </citation>
    <scope>NUCLEOTIDE SEQUENCE</scope>
    <source>
        <strain evidence="1">MF-1</strain>
    </source>
</reference>
<evidence type="ECO:0000313" key="2">
    <source>
        <dbReference type="Proteomes" id="UP000765509"/>
    </source>
</evidence>
<gene>
    <name evidence="1" type="ORF">O181_057208</name>
</gene>
<proteinExistence type="predicted"/>
<dbReference type="AlphaFoldDB" id="A0A9Q3HU92"/>
<comment type="caution">
    <text evidence="1">The sequence shown here is derived from an EMBL/GenBank/DDBJ whole genome shotgun (WGS) entry which is preliminary data.</text>
</comment>
<evidence type="ECO:0008006" key="3">
    <source>
        <dbReference type="Google" id="ProtNLM"/>
    </source>
</evidence>
<keyword evidence="2" id="KW-1185">Reference proteome</keyword>